<keyword evidence="2" id="KW-1185">Reference proteome</keyword>
<evidence type="ECO:0000313" key="1">
    <source>
        <dbReference type="Ensembl" id="ENSSVLP00005027155.1"/>
    </source>
</evidence>
<gene>
    <name evidence="1" type="primary">C1orf105</name>
</gene>
<dbReference type="Pfam" id="PF15081">
    <property type="entry name" value="DUF4548"/>
    <property type="match status" value="1"/>
</dbReference>
<dbReference type="InterPro" id="IPR027845">
    <property type="entry name" value="DUF4548"/>
</dbReference>
<organism evidence="1 2">
    <name type="scientific">Sciurus vulgaris</name>
    <name type="common">Eurasian red squirrel</name>
    <dbReference type="NCBI Taxonomy" id="55149"/>
    <lineage>
        <taxon>Eukaryota</taxon>
        <taxon>Metazoa</taxon>
        <taxon>Chordata</taxon>
        <taxon>Craniata</taxon>
        <taxon>Vertebrata</taxon>
        <taxon>Euteleostomi</taxon>
        <taxon>Mammalia</taxon>
        <taxon>Eutheria</taxon>
        <taxon>Euarchontoglires</taxon>
        <taxon>Glires</taxon>
        <taxon>Rodentia</taxon>
        <taxon>Sciuromorpha</taxon>
        <taxon>Sciuridae</taxon>
        <taxon>Sciurinae</taxon>
        <taxon>Sciurini</taxon>
        <taxon>Sciurus</taxon>
    </lineage>
</organism>
<protein>
    <submittedName>
        <fullName evidence="1">Chromosome 1 open reading frame 105</fullName>
    </submittedName>
</protein>
<dbReference type="Proteomes" id="UP000694564">
    <property type="component" value="Chromosome 12"/>
</dbReference>
<name>A0A8D2DPH7_SCIVU</name>
<dbReference type="PANTHER" id="PTHR39410">
    <property type="entry name" value="RIKEN CDNA 4930558K02 GENE"/>
    <property type="match status" value="1"/>
</dbReference>
<reference evidence="1" key="2">
    <citation type="submission" date="2025-09" db="UniProtKB">
        <authorList>
            <consortium name="Ensembl"/>
        </authorList>
    </citation>
    <scope>IDENTIFICATION</scope>
</reference>
<reference evidence="1" key="1">
    <citation type="submission" date="2025-08" db="UniProtKB">
        <authorList>
            <consortium name="Ensembl"/>
        </authorList>
    </citation>
    <scope>IDENTIFICATION</scope>
</reference>
<proteinExistence type="predicted"/>
<dbReference type="Ensembl" id="ENSSVLT00005030188.1">
    <property type="protein sequence ID" value="ENSSVLP00005027155.1"/>
    <property type="gene ID" value="ENSSVLG00005021465.1"/>
</dbReference>
<dbReference type="AlphaFoldDB" id="A0A8D2DPH7"/>
<dbReference type="GeneTree" id="ENSGT00390000015231"/>
<dbReference type="PANTHER" id="PTHR39410:SF1">
    <property type="entry name" value="RIKEN CDNA 4930558K02 GENE"/>
    <property type="match status" value="1"/>
</dbReference>
<evidence type="ECO:0000313" key="2">
    <source>
        <dbReference type="Proteomes" id="UP000694564"/>
    </source>
</evidence>
<accession>A0A8D2DPH7</accession>
<sequence>MEKRELKVSVPKFDKVPWLSETSLMNKPLVLSLPKRSPHSSTTFLTSAWKDVDLPVLFQVPGVSSKARKNQSDLMAFKNKRLCSTCREIKWVQPRTVMVPDYLKLSLENFVSQRMMSPHQRRAQTAPKPFREDIATESIRYRLPILGPRTAVFHDLLSDAYQALQENQHSFMPRKAPWGRTVTQ</sequence>